<proteinExistence type="predicted"/>
<organism evidence="1 2">
    <name type="scientific">Pseudoflavonifractor intestinihominis</name>
    <dbReference type="NCBI Taxonomy" id="3133171"/>
    <lineage>
        <taxon>Bacteria</taxon>
        <taxon>Bacillati</taxon>
        <taxon>Bacillota</taxon>
        <taxon>Clostridia</taxon>
        <taxon>Eubacteriales</taxon>
        <taxon>Oscillospiraceae</taxon>
        <taxon>Pseudoflavonifractor</taxon>
    </lineage>
</organism>
<keyword evidence="2" id="KW-1185">Reference proteome</keyword>
<evidence type="ECO:0000313" key="1">
    <source>
        <dbReference type="EMBL" id="MEQ2442678.1"/>
    </source>
</evidence>
<dbReference type="EMBL" id="JBBMFK010000004">
    <property type="protein sequence ID" value="MEQ2442678.1"/>
    <property type="molecule type" value="Genomic_DNA"/>
</dbReference>
<protein>
    <submittedName>
        <fullName evidence="1">Uncharacterized protein</fullName>
    </submittedName>
</protein>
<sequence>MSRLTFLHGLGDVAMRYGVEESIFLHMLVSLTMNNKDNDRNYRDGRWWTFNSLAAWEAAFPWWSAKQIRRIIASCREKGALLVGEYNKDPRDRTAWYSPSDELLAFYRDDWTGTCMCPNGQMHEPERARSRAQMGTPLPKDTQSILTKDIYAHLDAVRELLSGVVVADDDRAATMAVTAALEENGYLCQNNAPVPSRDSDPKYTGRIGIVASRDGFITAIEIGRKSPRRKSIHKLLEYPCDARLILLRGGTADIVPDGIDAVISLAVKEDDDYFHRFWDAYPKKVDKRRAYEVFKRLNVTHELLGEMLRSLEAQKKSPQWKEANGQFIPHATTWLNGRRWEDVVTVPPADDARTAVPTAPSLSGWHYEEIDGEKVLVVDEPGD</sequence>
<reference evidence="1 2" key="1">
    <citation type="submission" date="2024-03" db="EMBL/GenBank/DDBJ databases">
        <title>Human intestinal bacterial collection.</title>
        <authorList>
            <person name="Pauvert C."/>
            <person name="Hitch T.C.A."/>
            <person name="Clavel T."/>
        </authorList>
    </citation>
    <scope>NUCLEOTIDE SEQUENCE [LARGE SCALE GENOMIC DNA]</scope>
    <source>
        <strain evidence="1 2">CLA-AP-H29</strain>
    </source>
</reference>
<accession>A0ABV1E9J0</accession>
<dbReference type="Proteomes" id="UP001464378">
    <property type="component" value="Unassembled WGS sequence"/>
</dbReference>
<comment type="caution">
    <text evidence="1">The sequence shown here is derived from an EMBL/GenBank/DDBJ whole genome shotgun (WGS) entry which is preliminary data.</text>
</comment>
<gene>
    <name evidence="1" type="ORF">WMO64_04280</name>
</gene>
<dbReference type="RefSeq" id="WP_349231118.1">
    <property type="nucleotide sequence ID" value="NZ_JBBMFK010000004.1"/>
</dbReference>
<evidence type="ECO:0000313" key="2">
    <source>
        <dbReference type="Proteomes" id="UP001464378"/>
    </source>
</evidence>
<name>A0ABV1E9J0_9FIRM</name>